<dbReference type="Proteomes" id="UP000676336">
    <property type="component" value="Unassembled WGS sequence"/>
</dbReference>
<feature type="non-terminal residue" evidence="3">
    <location>
        <position position="1"/>
    </location>
</feature>
<proteinExistence type="predicted"/>
<evidence type="ECO:0000313" key="2">
    <source>
        <dbReference type="EMBL" id="CAF4949904.1"/>
    </source>
</evidence>
<sequence length="72" mass="8170">GLDYCFFEEELERFDGFRGTICNKHVGGQKGAVLSRSKRVRLDQSEASRTADSLTTRAQYDSNTQETLDSNY</sequence>
<feature type="region of interest" description="Disordered" evidence="1">
    <location>
        <begin position="37"/>
        <end position="72"/>
    </location>
</feature>
<evidence type="ECO:0000313" key="4">
    <source>
        <dbReference type="Proteomes" id="UP000676336"/>
    </source>
</evidence>
<organism evidence="3 4">
    <name type="scientific">Rotaria magnacalcarata</name>
    <dbReference type="NCBI Taxonomy" id="392030"/>
    <lineage>
        <taxon>Eukaryota</taxon>
        <taxon>Metazoa</taxon>
        <taxon>Spiralia</taxon>
        <taxon>Gnathifera</taxon>
        <taxon>Rotifera</taxon>
        <taxon>Eurotatoria</taxon>
        <taxon>Bdelloidea</taxon>
        <taxon>Philodinida</taxon>
        <taxon>Philodinidae</taxon>
        <taxon>Rotaria</taxon>
    </lineage>
</organism>
<name>A0A8S3EHH6_9BILA</name>
<dbReference type="Proteomes" id="UP000681720">
    <property type="component" value="Unassembled WGS sequence"/>
</dbReference>
<evidence type="ECO:0000313" key="3">
    <source>
        <dbReference type="EMBL" id="CAF5070639.1"/>
    </source>
</evidence>
<gene>
    <name evidence="2" type="ORF">GIL414_LOCUS54265</name>
    <name evidence="3" type="ORF">SMN809_LOCUS60268</name>
</gene>
<protein>
    <submittedName>
        <fullName evidence="3">Uncharacterized protein</fullName>
    </submittedName>
</protein>
<feature type="compositionally biased region" description="Polar residues" evidence="1">
    <location>
        <begin position="47"/>
        <end position="72"/>
    </location>
</feature>
<reference evidence="3" key="1">
    <citation type="submission" date="2021-02" db="EMBL/GenBank/DDBJ databases">
        <authorList>
            <person name="Nowell W R."/>
        </authorList>
    </citation>
    <scope>NUCLEOTIDE SEQUENCE</scope>
</reference>
<dbReference type="EMBL" id="CAJOBJ010189971">
    <property type="protein sequence ID" value="CAF4949904.1"/>
    <property type="molecule type" value="Genomic_DNA"/>
</dbReference>
<evidence type="ECO:0000256" key="1">
    <source>
        <dbReference type="SAM" id="MobiDB-lite"/>
    </source>
</evidence>
<dbReference type="AlphaFoldDB" id="A0A8S3EHH6"/>
<dbReference type="EMBL" id="CAJOBI010233828">
    <property type="protein sequence ID" value="CAF5070639.1"/>
    <property type="molecule type" value="Genomic_DNA"/>
</dbReference>
<accession>A0A8S3EHH6</accession>
<comment type="caution">
    <text evidence="3">The sequence shown here is derived from an EMBL/GenBank/DDBJ whole genome shotgun (WGS) entry which is preliminary data.</text>
</comment>